<dbReference type="Gene3D" id="3.40.630.10">
    <property type="entry name" value="Zn peptidases"/>
    <property type="match status" value="1"/>
</dbReference>
<dbReference type="RefSeq" id="WP_191769616.1">
    <property type="nucleotide sequence ID" value="NZ_JACSRA010000027.1"/>
</dbReference>
<evidence type="ECO:0000313" key="3">
    <source>
        <dbReference type="Proteomes" id="UP000627781"/>
    </source>
</evidence>
<comment type="caution">
    <text evidence="2">The sequence shown here is derived from an EMBL/GenBank/DDBJ whole genome shotgun (WGS) entry which is preliminary data.</text>
</comment>
<sequence>MKQDMMSFLATIENEIEDLCKYLYSNPEESYKELKSSRYICEVLQKHNFNVTNEYLDITNSFLAVKGNGYPKICFLCEYDAVPNSGHITGHNALASISVGASLILGHVIDKIGGSVILIGCPGEYLGGTKATMVKQGTFDDVDVVMECHPDTITCESGTSSAITPLSVKFTGNSELSYLNREIYTSLDSILLTFNMLNSLMKGFPKNVEINSILSSGGYTPLLTPLESEAKFYIRAKTSDIAELTENKIREIVNSVSSLTHIPNTISLYEPPNEELVTNRTLNRLFSHNLKENGIIDIHPPKDISAGLSIGIVSQKVPCIHPYISIIKDSIIEYGTKKFSEETISDFSLSQIKKAALALAFTGSDLIEKEGLLAEVKNEFFTTKTTI</sequence>
<dbReference type="InterPro" id="IPR052030">
    <property type="entry name" value="Peptidase_M20/M20A_hydrolases"/>
</dbReference>
<accession>A0ABR8PWW3</accession>
<dbReference type="InterPro" id="IPR017144">
    <property type="entry name" value="Xaa-Arg_dipeptidase"/>
</dbReference>
<reference evidence="2 3" key="1">
    <citation type="submission" date="2020-08" db="EMBL/GenBank/DDBJ databases">
        <title>A Genomic Blueprint of the Chicken Gut Microbiome.</title>
        <authorList>
            <person name="Gilroy R."/>
            <person name="Ravi A."/>
            <person name="Getino M."/>
            <person name="Pursley I."/>
            <person name="Horton D.L."/>
            <person name="Alikhan N.-F."/>
            <person name="Baker D."/>
            <person name="Gharbi K."/>
            <person name="Hall N."/>
            <person name="Watson M."/>
            <person name="Adriaenssens E.M."/>
            <person name="Foster-Nyarko E."/>
            <person name="Jarju S."/>
            <person name="Secka A."/>
            <person name="Antonio M."/>
            <person name="Oren A."/>
            <person name="Chaudhuri R."/>
            <person name="La Ragione R.M."/>
            <person name="Hildebrand F."/>
            <person name="Pallen M.J."/>
        </authorList>
    </citation>
    <scope>NUCLEOTIDE SEQUENCE [LARGE SCALE GENOMIC DNA]</scope>
    <source>
        <strain evidence="2 3">Sa3CVN1</strain>
    </source>
</reference>
<evidence type="ECO:0000256" key="1">
    <source>
        <dbReference type="PIRNR" id="PIRNR037226"/>
    </source>
</evidence>
<organism evidence="2 3">
    <name type="scientific">Clostridium cibarium</name>
    <dbReference type="NCBI Taxonomy" id="2762247"/>
    <lineage>
        <taxon>Bacteria</taxon>
        <taxon>Bacillati</taxon>
        <taxon>Bacillota</taxon>
        <taxon>Clostridia</taxon>
        <taxon>Eubacteriales</taxon>
        <taxon>Clostridiaceae</taxon>
        <taxon>Clostridium</taxon>
    </lineage>
</organism>
<dbReference type="SUPFAM" id="SSF53187">
    <property type="entry name" value="Zn-dependent exopeptidases"/>
    <property type="match status" value="1"/>
</dbReference>
<dbReference type="EMBL" id="JACSRA010000027">
    <property type="protein sequence ID" value="MBD7912666.1"/>
    <property type="molecule type" value="Genomic_DNA"/>
</dbReference>
<dbReference type="Proteomes" id="UP000627781">
    <property type="component" value="Unassembled WGS sequence"/>
</dbReference>
<evidence type="ECO:0000313" key="2">
    <source>
        <dbReference type="EMBL" id="MBD7912666.1"/>
    </source>
</evidence>
<comment type="similarity">
    <text evidence="1">Belongs to the peptidase M20A family.</text>
</comment>
<dbReference type="PANTHER" id="PTHR30575:SF0">
    <property type="entry name" value="XAA-ARG DIPEPTIDASE"/>
    <property type="match status" value="1"/>
</dbReference>
<dbReference type="Gene3D" id="3.30.70.360">
    <property type="match status" value="1"/>
</dbReference>
<dbReference type="PIRSF" id="PIRSF037226">
    <property type="entry name" value="Amidohydrolase_ACY1L2_prd"/>
    <property type="match status" value="1"/>
</dbReference>
<name>A0ABR8PWW3_9CLOT</name>
<dbReference type="PANTHER" id="PTHR30575">
    <property type="entry name" value="PEPTIDASE M20"/>
    <property type="match status" value="1"/>
</dbReference>
<protein>
    <recommendedName>
        <fullName evidence="1">Peptidase M20 domain-containing protein 2</fullName>
    </recommendedName>
</protein>
<keyword evidence="3" id="KW-1185">Reference proteome</keyword>
<gene>
    <name evidence="2" type="ORF">H9661_15045</name>
</gene>
<proteinExistence type="inferred from homology"/>